<evidence type="ECO:0000313" key="1">
    <source>
        <dbReference type="EMBL" id="AUJ23144.1"/>
    </source>
</evidence>
<dbReference type="KEGG" id="vpn:A21D_00028"/>
<dbReference type="EMBL" id="CP018622">
    <property type="protein sequence ID" value="AUJ23144.1"/>
    <property type="molecule type" value="Genomic_DNA"/>
</dbReference>
<dbReference type="Proteomes" id="UP000234237">
    <property type="component" value="Chromosome"/>
</dbReference>
<name>A0A2K9IUV0_9BACI</name>
<protein>
    <submittedName>
        <fullName evidence="1">Uncharacterized protein</fullName>
    </submittedName>
</protein>
<reference evidence="2" key="1">
    <citation type="submission" date="2016-11" db="EMBL/GenBank/DDBJ databases">
        <title>Complete genome sequence of Virgibacillus pantothenticus 21D, a halophilic bacterium isolated from the deep hypersaline anoxic basin Discovery in the Mediterranean Sea.</title>
        <authorList>
            <person name="Zeaiter Z."/>
            <person name="Booth J.M."/>
            <person name="Prosdocimi E.M."/>
            <person name="Mapelli F."/>
            <person name="Fusi M."/>
            <person name="Daffonchio D."/>
            <person name="Borin S."/>
            <person name="Crotti E."/>
        </authorList>
    </citation>
    <scope>NUCLEOTIDE SEQUENCE [LARGE SCALE GENOMIC DNA]</scope>
    <source>
        <strain evidence="2">21D</strain>
    </source>
</reference>
<evidence type="ECO:0000313" key="2">
    <source>
        <dbReference type="Proteomes" id="UP000234237"/>
    </source>
</evidence>
<sequence>MPLLTGLLYTTNVSDILKLKHTNSYVAQHKIPHNRSLFGYSVIKLDQDVTYYVGWREDSMTEYNARKGEYLIQTPGQPPEIIKSWNELRTKYKVFQKKKA</sequence>
<accession>A0A2K9IUV0</accession>
<dbReference type="RefSeq" id="WP_101932336.1">
    <property type="nucleotide sequence ID" value="NZ_CP018622.1"/>
</dbReference>
<dbReference type="AlphaFoldDB" id="A0A2K9IUV0"/>
<organism evidence="1 2">
    <name type="scientific">Virgibacillus dokdonensis</name>
    <dbReference type="NCBI Taxonomy" id="302167"/>
    <lineage>
        <taxon>Bacteria</taxon>
        <taxon>Bacillati</taxon>
        <taxon>Bacillota</taxon>
        <taxon>Bacilli</taxon>
        <taxon>Bacillales</taxon>
        <taxon>Bacillaceae</taxon>
        <taxon>Virgibacillus</taxon>
    </lineage>
</organism>
<proteinExistence type="predicted"/>
<gene>
    <name evidence="1" type="ORF">A21D_00028</name>
</gene>